<dbReference type="EMBL" id="CAXAMM010003063">
    <property type="protein sequence ID" value="CAK8998398.1"/>
    <property type="molecule type" value="Genomic_DNA"/>
</dbReference>
<name>A0ABP0I751_9DINO</name>
<evidence type="ECO:0000313" key="2">
    <source>
        <dbReference type="Proteomes" id="UP001642464"/>
    </source>
</evidence>
<accession>A0ABP0I751</accession>
<proteinExistence type="predicted"/>
<dbReference type="Proteomes" id="UP001642464">
    <property type="component" value="Unassembled WGS sequence"/>
</dbReference>
<gene>
    <name evidence="1" type="ORF">SCF082_LOCUS5635</name>
</gene>
<comment type="caution">
    <text evidence="1">The sequence shown here is derived from an EMBL/GenBank/DDBJ whole genome shotgun (WGS) entry which is preliminary data.</text>
</comment>
<feature type="non-terminal residue" evidence="1">
    <location>
        <position position="1"/>
    </location>
</feature>
<keyword evidence="2" id="KW-1185">Reference proteome</keyword>
<organism evidence="1 2">
    <name type="scientific">Durusdinium trenchii</name>
    <dbReference type="NCBI Taxonomy" id="1381693"/>
    <lineage>
        <taxon>Eukaryota</taxon>
        <taxon>Sar</taxon>
        <taxon>Alveolata</taxon>
        <taxon>Dinophyceae</taxon>
        <taxon>Suessiales</taxon>
        <taxon>Symbiodiniaceae</taxon>
        <taxon>Durusdinium</taxon>
    </lineage>
</organism>
<evidence type="ECO:0000313" key="1">
    <source>
        <dbReference type="EMBL" id="CAK8998398.1"/>
    </source>
</evidence>
<reference evidence="1 2" key="1">
    <citation type="submission" date="2024-02" db="EMBL/GenBank/DDBJ databases">
        <authorList>
            <person name="Chen Y."/>
            <person name="Shah S."/>
            <person name="Dougan E. K."/>
            <person name="Thang M."/>
            <person name="Chan C."/>
        </authorList>
    </citation>
    <scope>NUCLEOTIDE SEQUENCE [LARGE SCALE GENOMIC DNA]</scope>
</reference>
<protein>
    <submittedName>
        <fullName evidence="1">Mitochondrial</fullName>
    </submittedName>
</protein>
<sequence>GPNDGWHMVLHNLTKGYLRVALGWGSTPTLRKRLDELQMGVQSCPVTKCGIETSITADAWAMDQLSRPENSRLIWYAWLQRGYTSQQQIAKWHFEGDLEKVNQALQRTRTSMSHLHHLTELPEFDGREDDTLRHMRVQEFVGETEYVWAIQDEDDLSTRVPLPAWMGRIIELRVCKFVTEHDSWLTTMQKREAAGKELTRSQQENYTAWKASCCQRLVFNKKRQTLAQEAKQINRDCISIQLNLSEDPSELTVAASSGKWYRLVLLNCQASSQKVASIPSMLDQPAVKEALQNAEDPGAASEAEQEDCQAAGEWTEAAVHEQEDQRGAMECGAQQLDQPEDEELLVLADSDEELEPLDLPAGSVSKVKSFNLRPAWCKLEKDGLTELPRHIIGCSISCHCTSQQWQGFYPNCRVGMSCSWGKKTNRSECEAILKCIRAILQGHISAHPKDSVWRKQLDKVLKAENSKSF</sequence>